<comment type="caution">
    <text evidence="2">The sequence shown here is derived from an EMBL/GenBank/DDBJ whole genome shotgun (WGS) entry which is preliminary data.</text>
</comment>
<evidence type="ECO:0000313" key="3">
    <source>
        <dbReference type="Proteomes" id="UP001215398"/>
    </source>
</evidence>
<feature type="domain" description="MobA/VirD2-like nuclease" evidence="1">
    <location>
        <begin position="13"/>
        <end position="89"/>
    </location>
</feature>
<feature type="non-terminal residue" evidence="2">
    <location>
        <position position="95"/>
    </location>
</feature>
<protein>
    <recommendedName>
        <fullName evidence="1">MobA/VirD2-like nuclease domain-containing protein</fullName>
    </recommendedName>
</protein>
<dbReference type="InterPro" id="IPR005094">
    <property type="entry name" value="Endonuclease_MobA/VirD2"/>
</dbReference>
<accession>A0ABT5H8I6</accession>
<dbReference type="Pfam" id="PF03432">
    <property type="entry name" value="Relaxase"/>
    <property type="match status" value="1"/>
</dbReference>
<sequence length="95" mass="10812">MKGKSAGGLIDYLNSMKEKNAKVIFSNGVSTTSNRTVVAAFNLQWVNSSSKIKDKMGHLVISFSPKDRERLTDEFITELCKEYMQRMKFPPTIYL</sequence>
<dbReference type="Proteomes" id="UP001215398">
    <property type="component" value="Unassembled WGS sequence"/>
</dbReference>
<reference evidence="2 3" key="1">
    <citation type="submission" date="2023-01" db="EMBL/GenBank/DDBJ databases">
        <title>Exploring GABA producing Bacteroides strains toward improving mental health.</title>
        <authorList>
            <person name="Yousuf B."/>
            <person name="Bouhlel N.E."/>
            <person name="Mottawea W."/>
            <person name="Hammami R."/>
        </authorList>
    </citation>
    <scope>NUCLEOTIDE SEQUENCE [LARGE SCALE GENOMIC DNA]</scope>
    <source>
        <strain evidence="2 3">UO.H1054</strain>
    </source>
</reference>
<evidence type="ECO:0000259" key="1">
    <source>
        <dbReference type="Pfam" id="PF03432"/>
    </source>
</evidence>
<gene>
    <name evidence="2" type="ORF">PQG98_07835</name>
</gene>
<name>A0ABT5H8I6_9BACE</name>
<proteinExistence type="predicted"/>
<evidence type="ECO:0000313" key="2">
    <source>
        <dbReference type="EMBL" id="MDC7136251.1"/>
    </source>
</evidence>
<dbReference type="EMBL" id="JAQPYS010000047">
    <property type="protein sequence ID" value="MDC7136251.1"/>
    <property type="molecule type" value="Genomic_DNA"/>
</dbReference>
<dbReference type="RefSeq" id="WP_420789303.1">
    <property type="nucleotide sequence ID" value="NZ_JAQPYS010000047.1"/>
</dbReference>
<keyword evidence="3" id="KW-1185">Reference proteome</keyword>
<organism evidence="2 3">
    <name type="scientific">Bacteroides zhangwenhongii</name>
    <dbReference type="NCBI Taxonomy" id="2650157"/>
    <lineage>
        <taxon>Bacteria</taxon>
        <taxon>Pseudomonadati</taxon>
        <taxon>Bacteroidota</taxon>
        <taxon>Bacteroidia</taxon>
        <taxon>Bacteroidales</taxon>
        <taxon>Bacteroidaceae</taxon>
        <taxon>Bacteroides</taxon>
    </lineage>
</organism>